<dbReference type="AlphaFoldDB" id="A0A1I8GW85"/>
<dbReference type="WBParaSite" id="maker-uti_cns_0003400-snap-gene-0.5-mRNA-1">
    <property type="protein sequence ID" value="maker-uti_cns_0003400-snap-gene-0.5-mRNA-1"/>
    <property type="gene ID" value="maker-uti_cns_0003400-snap-gene-0.5"/>
</dbReference>
<dbReference type="InterPro" id="IPR025663">
    <property type="entry name" value="AKAP_28"/>
</dbReference>
<organism evidence="2 3">
    <name type="scientific">Macrostomum lignano</name>
    <dbReference type="NCBI Taxonomy" id="282301"/>
    <lineage>
        <taxon>Eukaryota</taxon>
        <taxon>Metazoa</taxon>
        <taxon>Spiralia</taxon>
        <taxon>Lophotrochozoa</taxon>
        <taxon>Platyhelminthes</taxon>
        <taxon>Rhabditophora</taxon>
        <taxon>Macrostomorpha</taxon>
        <taxon>Macrostomida</taxon>
        <taxon>Macrostomidae</taxon>
        <taxon>Macrostomum</taxon>
    </lineage>
</organism>
<evidence type="ECO:0000313" key="3">
    <source>
        <dbReference type="WBParaSite" id="maker-uti_cns_0003400-snap-gene-0.5-mRNA-1"/>
    </source>
</evidence>
<dbReference type="PANTHER" id="PTHR35075:SF1">
    <property type="entry name" value="A-KINASE ANCHOR PROTEIN 14"/>
    <property type="match status" value="1"/>
</dbReference>
<evidence type="ECO:0000256" key="1">
    <source>
        <dbReference type="SAM" id="MobiDB-lite"/>
    </source>
</evidence>
<dbReference type="Pfam" id="PF14469">
    <property type="entry name" value="AKAP28"/>
    <property type="match status" value="1"/>
</dbReference>
<feature type="region of interest" description="Disordered" evidence="1">
    <location>
        <begin position="253"/>
        <end position="285"/>
    </location>
</feature>
<dbReference type="GO" id="GO:0034237">
    <property type="term" value="F:protein kinase A regulatory subunit binding"/>
    <property type="evidence" value="ECO:0007669"/>
    <property type="project" value="TreeGrafter"/>
</dbReference>
<sequence>MDADDAYLGQANYLVDQAIDFAVQQLAEVTDNAVEGVATVPGLSREASAIKKRGGTYLSQYPEQPVPDIDWLRIGEFSVDRAEAKIEQFIRETWEFDASWLFCIDYLGEDAAEFDSRHRFRVRWSVPTRRKPVPRATACVYFTFSVSRIKPADHLVDVFYVFETNRLVHRPGETRFREKWLKDIVESKAELLREIEGQIGGKGGPSGRVESDFPRNFHLDGVDLSGGQRAVPFDNVAAAEIVAAVRTEALGSGQQAAGGSRVGAAAAPQTTDAAASEVAGSVVQS</sequence>
<feature type="compositionally biased region" description="Low complexity" evidence="1">
    <location>
        <begin position="253"/>
        <end position="275"/>
    </location>
</feature>
<dbReference type="Proteomes" id="UP000095280">
    <property type="component" value="Unplaced"/>
</dbReference>
<name>A0A1I8GW85_9PLAT</name>
<keyword evidence="2" id="KW-1185">Reference proteome</keyword>
<proteinExistence type="predicted"/>
<dbReference type="InterPro" id="IPR053084">
    <property type="entry name" value="AKAP"/>
</dbReference>
<dbReference type="GO" id="GO:0005952">
    <property type="term" value="C:cAMP-dependent protein kinase complex"/>
    <property type="evidence" value="ECO:0007669"/>
    <property type="project" value="TreeGrafter"/>
</dbReference>
<reference evidence="3" key="1">
    <citation type="submission" date="2016-11" db="UniProtKB">
        <authorList>
            <consortium name="WormBaseParasite"/>
        </authorList>
    </citation>
    <scope>IDENTIFICATION</scope>
</reference>
<protein>
    <submittedName>
        <fullName evidence="3">A-kinase anchor protein 14</fullName>
    </submittedName>
</protein>
<accession>A0A1I8GW85</accession>
<dbReference type="PANTHER" id="PTHR35075">
    <property type="entry name" value="A-KINASE ANCHOR PROTEIN 14"/>
    <property type="match status" value="1"/>
</dbReference>
<evidence type="ECO:0000313" key="2">
    <source>
        <dbReference type="Proteomes" id="UP000095280"/>
    </source>
</evidence>